<evidence type="ECO:0000313" key="3">
    <source>
        <dbReference type="Proteomes" id="UP000245609"/>
    </source>
</evidence>
<name>A0A2T9Y441_9FUNG</name>
<feature type="non-terminal residue" evidence="2">
    <location>
        <position position="57"/>
    </location>
</feature>
<dbReference type="EMBL" id="MBFS01003354">
    <property type="protein sequence ID" value="PVU87115.1"/>
    <property type="molecule type" value="Genomic_DNA"/>
</dbReference>
<organism evidence="2 3">
    <name type="scientific">Smittium megazygosporum</name>
    <dbReference type="NCBI Taxonomy" id="133381"/>
    <lineage>
        <taxon>Eukaryota</taxon>
        <taxon>Fungi</taxon>
        <taxon>Fungi incertae sedis</taxon>
        <taxon>Zoopagomycota</taxon>
        <taxon>Kickxellomycotina</taxon>
        <taxon>Harpellomycetes</taxon>
        <taxon>Harpellales</taxon>
        <taxon>Legeriomycetaceae</taxon>
        <taxon>Smittium</taxon>
    </lineage>
</organism>
<comment type="caution">
    <text evidence="2">The sequence shown here is derived from an EMBL/GenBank/DDBJ whole genome shotgun (WGS) entry which is preliminary data.</text>
</comment>
<gene>
    <name evidence="2" type="ORF">BB560_006543</name>
</gene>
<feature type="region of interest" description="Disordered" evidence="1">
    <location>
        <begin position="1"/>
        <end position="40"/>
    </location>
</feature>
<sequence length="57" mass="6641">MGFFNLFNPLPRNSKQEKTDFNEKPSSFLPPQDQTRPDQAKSRLWCSYLNNPGLNLL</sequence>
<keyword evidence="3" id="KW-1185">Reference proteome</keyword>
<reference evidence="2 3" key="1">
    <citation type="journal article" date="2018" name="MBio">
        <title>Comparative Genomics Reveals the Core Gene Toolbox for the Fungus-Insect Symbiosis.</title>
        <authorList>
            <person name="Wang Y."/>
            <person name="Stata M."/>
            <person name="Wang W."/>
            <person name="Stajich J.E."/>
            <person name="White M.M."/>
            <person name="Moncalvo J.M."/>
        </authorList>
    </citation>
    <scope>NUCLEOTIDE SEQUENCE [LARGE SCALE GENOMIC DNA]</scope>
    <source>
        <strain evidence="2 3">SC-DP-2</strain>
    </source>
</reference>
<evidence type="ECO:0000256" key="1">
    <source>
        <dbReference type="SAM" id="MobiDB-lite"/>
    </source>
</evidence>
<dbReference type="AlphaFoldDB" id="A0A2T9Y441"/>
<dbReference type="Proteomes" id="UP000245609">
    <property type="component" value="Unassembled WGS sequence"/>
</dbReference>
<feature type="compositionally biased region" description="Basic and acidic residues" evidence="1">
    <location>
        <begin position="14"/>
        <end position="23"/>
    </location>
</feature>
<accession>A0A2T9Y441</accession>
<protein>
    <submittedName>
        <fullName evidence="2">Uncharacterized protein</fullName>
    </submittedName>
</protein>
<proteinExistence type="predicted"/>
<evidence type="ECO:0000313" key="2">
    <source>
        <dbReference type="EMBL" id="PVU87115.1"/>
    </source>
</evidence>